<comment type="caution">
    <text evidence="1">The sequence shown here is derived from an EMBL/GenBank/DDBJ whole genome shotgun (WGS) entry which is preliminary data.</text>
</comment>
<dbReference type="OrthoDB" id="9907456at2"/>
<sequence>MKQIATAHKAVSASKPSAAKLQLTPAQFEKKAPQQGQYAPRSCSRFIYCV</sequence>
<name>A0A120AHB9_9GAMM</name>
<protein>
    <submittedName>
        <fullName evidence="1">Uncharacterized protein</fullName>
    </submittedName>
</protein>
<evidence type="ECO:0000313" key="1">
    <source>
        <dbReference type="EMBL" id="KWS05931.1"/>
    </source>
</evidence>
<dbReference type="GeneID" id="97905725"/>
<keyword evidence="2" id="KW-1185">Reference proteome</keyword>
<accession>A0A120AHB9</accession>
<organism evidence="1 2">
    <name type="scientific">Lysobacter capsici AZ78</name>
    <dbReference type="NCBI Taxonomy" id="1444315"/>
    <lineage>
        <taxon>Bacteria</taxon>
        <taxon>Pseudomonadati</taxon>
        <taxon>Pseudomonadota</taxon>
        <taxon>Gammaproteobacteria</taxon>
        <taxon>Lysobacterales</taxon>
        <taxon>Lysobacteraceae</taxon>
        <taxon>Lysobacter</taxon>
    </lineage>
</organism>
<dbReference type="EMBL" id="JAJA02000001">
    <property type="protein sequence ID" value="KWS05931.1"/>
    <property type="molecule type" value="Genomic_DNA"/>
</dbReference>
<dbReference type="AlphaFoldDB" id="A0A120AHB9"/>
<dbReference type="Proteomes" id="UP000023435">
    <property type="component" value="Unassembled WGS sequence"/>
</dbReference>
<evidence type="ECO:0000313" key="2">
    <source>
        <dbReference type="Proteomes" id="UP000023435"/>
    </source>
</evidence>
<dbReference type="RefSeq" id="WP_157754238.1">
    <property type="nucleotide sequence ID" value="NZ_JAJA02000001.1"/>
</dbReference>
<proteinExistence type="predicted"/>
<gene>
    <name evidence="1" type="ORF">AZ78_3485</name>
</gene>
<reference evidence="1 2" key="1">
    <citation type="journal article" date="2014" name="Genome Announc.">
        <title>Draft Genome Sequence of Lysobacter capsici AZ78, a Bacterium Antagonistic to Plant-Pathogenic Oomycetes.</title>
        <authorList>
            <person name="Puopolo G."/>
            <person name="Sonego P."/>
            <person name="Engelen K."/>
            <person name="Pertot I."/>
        </authorList>
    </citation>
    <scope>NUCLEOTIDE SEQUENCE [LARGE SCALE GENOMIC DNA]</scope>
    <source>
        <strain evidence="1 2">AZ78</strain>
    </source>
</reference>